<accession>A0ACD5F6L7</accession>
<dbReference type="EMBL" id="CP171844">
    <property type="protein sequence ID" value="XKQ40895.1"/>
    <property type="molecule type" value="Genomic_DNA"/>
</dbReference>
<organism evidence="1 2">
    <name type="scientific">Rhizobium leguminosarum</name>
    <dbReference type="NCBI Taxonomy" id="384"/>
    <lineage>
        <taxon>Bacteria</taxon>
        <taxon>Pseudomonadati</taxon>
        <taxon>Pseudomonadota</taxon>
        <taxon>Alphaproteobacteria</taxon>
        <taxon>Hyphomicrobiales</taxon>
        <taxon>Rhizobiaceae</taxon>
        <taxon>Rhizobium/Agrobacterium group</taxon>
        <taxon>Rhizobium</taxon>
    </lineage>
</organism>
<dbReference type="Proteomes" id="UP000076193">
    <property type="component" value="Chromosome"/>
</dbReference>
<protein>
    <submittedName>
        <fullName evidence="1">DUF2207 family protein</fullName>
    </submittedName>
</protein>
<gene>
    <name evidence="1" type="ORF">A4A59_003020</name>
</gene>
<reference evidence="1" key="1">
    <citation type="submission" date="2024-10" db="EMBL/GenBank/DDBJ databases">
        <title>Strain of Rhizobium-related bacteria isolated fromm roots of Vavilovia formosa.</title>
        <authorList>
            <person name="Kimeklis A."/>
            <person name="Afonin A."/>
        </authorList>
    </citation>
    <scope>NUCLEOTIDE SEQUENCE</scope>
    <source>
        <strain evidence="1">Vaf12</strain>
    </source>
</reference>
<name>A0ACD5F6L7_RHILE</name>
<evidence type="ECO:0000313" key="2">
    <source>
        <dbReference type="Proteomes" id="UP000076193"/>
    </source>
</evidence>
<proteinExistence type="predicted"/>
<sequence length="607" mass="67687">MASVSLLKSGILYFKLLHENFAPRMLRLLAWPILCAMLFVLTSCSNFDKEFTVYSANTTIEVYTDGSAFVSEHFDILVKQAENYGGVYVDIPQRFTDASGGVHWRDFELAAARRDGIDEYYFKENNVPGYSVYIGTEHCKGCSADLLTGVTKIQIAYWLGRLVRQEGDREVLFLPAYMGRVHGQGAKKTLTLKLPPGGTVRPSQQDRAVAYDIARSAPNEILVSIPVGKADRKLPDIEIEYPAGTFVIVTNGDRVRWWLSDHLIPSISILGPLIAALFVLIRLGQSWRLPAPSVAVDSKKTESISPALATYMFWNWKLDAAKAAFMASVCHLAMKRLLRISGLGENAEASDLSARQVRKKGKVARARWYGLPAVTRSVFGRIEGERPVNDRRTVVYALYGFEPDLHQIVAEEYRKVRGGADRAALATSATILALGIATAYLSGLLIFSAAICGILFIVFLVVTMFRHPERFPVATGTSEQFKQAISLFVSLPAILIVALGYIGMTEVIGEQQPYLVAILLHIAGIIGVLAMLRMPTSKQRQMRNNILSLHRYFHGEIDGPPMSIECYEHHLPFAVALGVEQRWTERFNLWRESEKMDAYAPDWRTSS</sequence>
<evidence type="ECO:0000313" key="1">
    <source>
        <dbReference type="EMBL" id="XKQ40895.1"/>
    </source>
</evidence>